<evidence type="ECO:0000256" key="2">
    <source>
        <dbReference type="ARBA" id="ARBA00022448"/>
    </source>
</evidence>
<dbReference type="PANTHER" id="PTHR12894">
    <property type="entry name" value="CNH DOMAIN CONTAINING"/>
    <property type="match status" value="1"/>
</dbReference>
<dbReference type="InterPro" id="IPR001180">
    <property type="entry name" value="CNH_dom"/>
</dbReference>
<evidence type="ECO:0000256" key="4">
    <source>
        <dbReference type="ARBA" id="ARBA00022927"/>
    </source>
</evidence>
<dbReference type="InterPro" id="IPR032914">
    <property type="entry name" value="Vam6/VPS39/TRAP1"/>
</dbReference>
<keyword evidence="4" id="KW-0653">Protein transport</keyword>
<keyword evidence="2" id="KW-0813">Transport</keyword>
<dbReference type="PANTHER" id="PTHR12894:SF27">
    <property type="entry name" value="TRANSFORMING GROWTH FACTOR-BETA RECEPTOR-ASSOCIATED PROTEIN 1"/>
    <property type="match status" value="1"/>
</dbReference>
<dbReference type="GO" id="GO:0015031">
    <property type="term" value="P:protein transport"/>
    <property type="evidence" value="ECO:0007669"/>
    <property type="project" value="UniProtKB-KW"/>
</dbReference>
<evidence type="ECO:0000313" key="6">
    <source>
        <dbReference type="EMBL" id="TFK38020.1"/>
    </source>
</evidence>
<evidence type="ECO:0000313" key="7">
    <source>
        <dbReference type="Proteomes" id="UP000308652"/>
    </source>
</evidence>
<accession>A0A5C3LYJ4</accession>
<dbReference type="EMBL" id="ML213605">
    <property type="protein sequence ID" value="TFK38020.1"/>
    <property type="molecule type" value="Genomic_DNA"/>
</dbReference>
<keyword evidence="7" id="KW-1185">Reference proteome</keyword>
<evidence type="ECO:0000259" key="5">
    <source>
        <dbReference type="PROSITE" id="PS50219"/>
    </source>
</evidence>
<evidence type="ECO:0000256" key="1">
    <source>
        <dbReference type="ARBA" id="ARBA00004496"/>
    </source>
</evidence>
<feature type="domain" description="CNH" evidence="5">
    <location>
        <begin position="41"/>
        <end position="328"/>
    </location>
</feature>
<dbReference type="GO" id="GO:0005737">
    <property type="term" value="C:cytoplasm"/>
    <property type="evidence" value="ECO:0007669"/>
    <property type="project" value="UniProtKB-SubCell"/>
</dbReference>
<protein>
    <recommendedName>
        <fullName evidence="5">CNH domain-containing protein</fullName>
    </recommendedName>
</protein>
<sequence length="365" mass="40725">MSNEPSEPKEIPAYQIQHLISNVVEDFGFEQSDRPKGGPSGIQVRCAQALGSEIYVGCSNGELIRYALQADDPNRLESYSILSRQTLPNERPIDEIVLIPSISRALILSDRQLHFYILPSLDPVPTHMIKPIRNVVTFAVDNQHLKRPALPPGSSAPLRPVEFCVIKRNSIAMFTLTEKLFYQKEIPLPNGGTHAKRNKQTLCVADKQYYNMVDLEGTLLFPLLPLSQSVDPLPFEVKPHIMVIDDDFLLTSWTGTNTLGLFVTPDGDPVRGTLEWVSYPDSITLDYPYINTLLPNGEILIHHAETQALIQTIYPGSETDPDEGRRLGMVASLGGYLIPSKQRSQKMQMVSVKLLRGGIQEVMVP</sequence>
<dbReference type="OrthoDB" id="5325112at2759"/>
<evidence type="ECO:0000256" key="3">
    <source>
        <dbReference type="ARBA" id="ARBA00022490"/>
    </source>
</evidence>
<keyword evidence="3" id="KW-0963">Cytoplasm</keyword>
<gene>
    <name evidence="6" type="ORF">BDQ12DRAFT_684517</name>
</gene>
<dbReference type="Pfam" id="PF00780">
    <property type="entry name" value="CNH"/>
    <property type="match status" value="1"/>
</dbReference>
<name>A0A5C3LYJ4_9AGAR</name>
<dbReference type="PROSITE" id="PS50219">
    <property type="entry name" value="CNH"/>
    <property type="match status" value="1"/>
</dbReference>
<dbReference type="Proteomes" id="UP000308652">
    <property type="component" value="Unassembled WGS sequence"/>
</dbReference>
<organism evidence="6 7">
    <name type="scientific">Crucibulum laeve</name>
    <dbReference type="NCBI Taxonomy" id="68775"/>
    <lineage>
        <taxon>Eukaryota</taxon>
        <taxon>Fungi</taxon>
        <taxon>Dikarya</taxon>
        <taxon>Basidiomycota</taxon>
        <taxon>Agaricomycotina</taxon>
        <taxon>Agaricomycetes</taxon>
        <taxon>Agaricomycetidae</taxon>
        <taxon>Agaricales</taxon>
        <taxon>Agaricineae</taxon>
        <taxon>Nidulariaceae</taxon>
        <taxon>Crucibulum</taxon>
    </lineage>
</organism>
<comment type="subcellular location">
    <subcellularLocation>
        <location evidence="1">Cytoplasm</location>
    </subcellularLocation>
</comment>
<dbReference type="GO" id="GO:0006914">
    <property type="term" value="P:autophagy"/>
    <property type="evidence" value="ECO:0007669"/>
    <property type="project" value="TreeGrafter"/>
</dbReference>
<dbReference type="GO" id="GO:0016020">
    <property type="term" value="C:membrane"/>
    <property type="evidence" value="ECO:0007669"/>
    <property type="project" value="TreeGrafter"/>
</dbReference>
<dbReference type="GO" id="GO:0034058">
    <property type="term" value="P:endosomal vesicle fusion"/>
    <property type="evidence" value="ECO:0007669"/>
    <property type="project" value="TreeGrafter"/>
</dbReference>
<dbReference type="STRING" id="68775.A0A5C3LYJ4"/>
<proteinExistence type="predicted"/>
<dbReference type="AlphaFoldDB" id="A0A5C3LYJ4"/>
<reference evidence="6 7" key="1">
    <citation type="journal article" date="2019" name="Nat. Ecol. Evol.">
        <title>Megaphylogeny resolves global patterns of mushroom evolution.</title>
        <authorList>
            <person name="Varga T."/>
            <person name="Krizsan K."/>
            <person name="Foldi C."/>
            <person name="Dima B."/>
            <person name="Sanchez-Garcia M."/>
            <person name="Sanchez-Ramirez S."/>
            <person name="Szollosi G.J."/>
            <person name="Szarkandi J.G."/>
            <person name="Papp V."/>
            <person name="Albert L."/>
            <person name="Andreopoulos W."/>
            <person name="Angelini C."/>
            <person name="Antonin V."/>
            <person name="Barry K.W."/>
            <person name="Bougher N.L."/>
            <person name="Buchanan P."/>
            <person name="Buyck B."/>
            <person name="Bense V."/>
            <person name="Catcheside P."/>
            <person name="Chovatia M."/>
            <person name="Cooper J."/>
            <person name="Damon W."/>
            <person name="Desjardin D."/>
            <person name="Finy P."/>
            <person name="Geml J."/>
            <person name="Haridas S."/>
            <person name="Hughes K."/>
            <person name="Justo A."/>
            <person name="Karasinski D."/>
            <person name="Kautmanova I."/>
            <person name="Kiss B."/>
            <person name="Kocsube S."/>
            <person name="Kotiranta H."/>
            <person name="LaButti K.M."/>
            <person name="Lechner B.E."/>
            <person name="Liimatainen K."/>
            <person name="Lipzen A."/>
            <person name="Lukacs Z."/>
            <person name="Mihaltcheva S."/>
            <person name="Morgado L.N."/>
            <person name="Niskanen T."/>
            <person name="Noordeloos M.E."/>
            <person name="Ohm R.A."/>
            <person name="Ortiz-Santana B."/>
            <person name="Ovrebo C."/>
            <person name="Racz N."/>
            <person name="Riley R."/>
            <person name="Savchenko A."/>
            <person name="Shiryaev A."/>
            <person name="Soop K."/>
            <person name="Spirin V."/>
            <person name="Szebenyi C."/>
            <person name="Tomsovsky M."/>
            <person name="Tulloss R.E."/>
            <person name="Uehling J."/>
            <person name="Grigoriev I.V."/>
            <person name="Vagvolgyi C."/>
            <person name="Papp T."/>
            <person name="Martin F.M."/>
            <person name="Miettinen O."/>
            <person name="Hibbett D.S."/>
            <person name="Nagy L.G."/>
        </authorList>
    </citation>
    <scope>NUCLEOTIDE SEQUENCE [LARGE SCALE GENOMIC DNA]</scope>
    <source>
        <strain evidence="6 7">CBS 166.37</strain>
    </source>
</reference>